<dbReference type="EMBL" id="JABJRC010000001">
    <property type="protein sequence ID" value="NOL39226.1"/>
    <property type="molecule type" value="Genomic_DNA"/>
</dbReference>
<dbReference type="Pfam" id="PF07920">
    <property type="entry name" value="DUF1684"/>
    <property type="match status" value="1"/>
</dbReference>
<dbReference type="InterPro" id="IPR032710">
    <property type="entry name" value="NTF2-like_dom_sf"/>
</dbReference>
<reference evidence="3 4" key="1">
    <citation type="submission" date="2020-05" db="EMBL/GenBank/DDBJ databases">
        <title>Genome sequence of Kribbella sandramycini ATCC 39419.</title>
        <authorList>
            <person name="Maclea K.S."/>
            <person name="Fair J.L."/>
        </authorList>
    </citation>
    <scope>NUCLEOTIDE SEQUENCE [LARGE SCALE GENOMIC DNA]</scope>
    <source>
        <strain evidence="3 4">ATCC 39419</strain>
    </source>
</reference>
<dbReference type="PANTHER" id="PTHR41913">
    <property type="entry name" value="DUF1684 DOMAIN-CONTAINING PROTEIN"/>
    <property type="match status" value="1"/>
</dbReference>
<evidence type="ECO:0000313" key="2">
    <source>
        <dbReference type="EMBL" id="MBB6568180.1"/>
    </source>
</evidence>
<gene>
    <name evidence="2" type="ORF">HNR71_003817</name>
    <name evidence="3" type="ORF">HPO96_03115</name>
</gene>
<proteinExistence type="predicted"/>
<evidence type="ECO:0000313" key="4">
    <source>
        <dbReference type="Proteomes" id="UP000534306"/>
    </source>
</evidence>
<evidence type="ECO:0000313" key="3">
    <source>
        <dbReference type="EMBL" id="NOL39226.1"/>
    </source>
</evidence>
<dbReference type="RefSeq" id="WP_171670804.1">
    <property type="nucleotide sequence ID" value="NZ_BAAAGT010000003.1"/>
</dbReference>
<dbReference type="AlphaFoldDB" id="A0A7Y4KWY9"/>
<evidence type="ECO:0000259" key="1">
    <source>
        <dbReference type="Pfam" id="PF12680"/>
    </source>
</evidence>
<dbReference type="Proteomes" id="UP000553957">
    <property type="component" value="Unassembled WGS sequence"/>
</dbReference>
<evidence type="ECO:0000313" key="5">
    <source>
        <dbReference type="Proteomes" id="UP000553957"/>
    </source>
</evidence>
<reference evidence="2 5" key="2">
    <citation type="submission" date="2020-08" db="EMBL/GenBank/DDBJ databases">
        <title>Sequencing the genomes of 1000 actinobacteria strains.</title>
        <authorList>
            <person name="Klenk H.-P."/>
        </authorList>
    </citation>
    <scope>NUCLEOTIDE SEQUENCE [LARGE SCALE GENOMIC DNA]</scope>
    <source>
        <strain evidence="2 5">DSM 15626</strain>
    </source>
</reference>
<dbReference type="InterPro" id="IPR037401">
    <property type="entry name" value="SnoaL-like"/>
</dbReference>
<dbReference type="Proteomes" id="UP000534306">
    <property type="component" value="Unassembled WGS sequence"/>
</dbReference>
<comment type="caution">
    <text evidence="3">The sequence shown here is derived from an EMBL/GenBank/DDBJ whole genome shotgun (WGS) entry which is preliminary data.</text>
</comment>
<dbReference type="EMBL" id="JACHKF010000001">
    <property type="protein sequence ID" value="MBB6568180.1"/>
    <property type="molecule type" value="Genomic_DNA"/>
</dbReference>
<feature type="domain" description="SnoaL-like" evidence="1">
    <location>
        <begin position="281"/>
        <end position="379"/>
    </location>
</feature>
<dbReference type="Pfam" id="PF12680">
    <property type="entry name" value="SnoaL_2"/>
    <property type="match status" value="1"/>
</dbReference>
<organism evidence="3 4">
    <name type="scientific">Kribbella sandramycini</name>
    <dbReference type="NCBI Taxonomy" id="60450"/>
    <lineage>
        <taxon>Bacteria</taxon>
        <taxon>Bacillati</taxon>
        <taxon>Actinomycetota</taxon>
        <taxon>Actinomycetes</taxon>
        <taxon>Propionibacteriales</taxon>
        <taxon>Kribbellaceae</taxon>
        <taxon>Kribbella</taxon>
    </lineage>
</organism>
<dbReference type="InterPro" id="IPR012467">
    <property type="entry name" value="DUF1684"/>
</dbReference>
<keyword evidence="4" id="KW-1185">Reference proteome</keyword>
<sequence length="390" mass="41794">MTTKGQLMQDMHTGQQVPADFDAWRRERWDEIAGPNGKAKVVAKGMISGSSVQMLPGIPGEWSTDAAGALTVTASAADGVTVGETLVDGTVVVPSGSALGFSGGRAGMAGGANGAYGVVVTDPREVERLGLSGIDSYAYDPAWVFEGYYRAAAAGRQIEVERLTSPPSTDRILGPLDLVVTIDGVEYVLTVLEEQPGQRLVVFTDETSGNETPGIGRWLTLPDAVPGEPLVIDFNKATLSYHHLQATVFTCPLSPEGNHLPLRITAGERSLVFDVRAKAVTYLRHLENRDWDAARAMCTAAATVWHNDGKGDESIDANISGMQAQIGAIESMRYDVQRQLAAGDEVLQQHVVHVATKDGRRGEVHAAVYFRFDGGLISRIEEYANFVPAE</sequence>
<name>A0A7Y4KWY9_9ACTN</name>
<dbReference type="PANTHER" id="PTHR41913:SF1">
    <property type="entry name" value="DUF1684 DOMAIN-CONTAINING PROTEIN"/>
    <property type="match status" value="1"/>
</dbReference>
<accession>A0A7Y4KWY9</accession>
<dbReference type="SUPFAM" id="SSF54427">
    <property type="entry name" value="NTF2-like"/>
    <property type="match status" value="1"/>
</dbReference>
<dbReference type="Gene3D" id="3.10.450.50">
    <property type="match status" value="1"/>
</dbReference>
<protein>
    <submittedName>
        <fullName evidence="3">DUF1684 domain-containing protein</fullName>
    </submittedName>
</protein>